<dbReference type="PANTHER" id="PTHR12473:SF8">
    <property type="entry name" value="UBIQUITIN CARBOXYL-TERMINAL HYDROLASE MINDY-4-RELATED"/>
    <property type="match status" value="1"/>
</dbReference>
<evidence type="ECO:0000256" key="23">
    <source>
        <dbReference type="SAM" id="MobiDB-lite"/>
    </source>
</evidence>
<feature type="region of interest" description="Disordered" evidence="23">
    <location>
        <begin position="170"/>
        <end position="264"/>
    </location>
</feature>
<dbReference type="Pfam" id="PF00067">
    <property type="entry name" value="p450"/>
    <property type="match status" value="1"/>
</dbReference>
<evidence type="ECO:0000313" key="26">
    <source>
        <dbReference type="Proteomes" id="UP000225706"/>
    </source>
</evidence>
<dbReference type="GO" id="GO:0008202">
    <property type="term" value="P:steroid metabolic process"/>
    <property type="evidence" value="ECO:0007669"/>
    <property type="project" value="UniProtKB-ARBA"/>
</dbReference>
<dbReference type="InterPro" id="IPR025257">
    <property type="entry name" value="MINDY-3/4_CD"/>
</dbReference>
<dbReference type="OrthoDB" id="1418422at2759"/>
<evidence type="ECO:0000256" key="19">
    <source>
        <dbReference type="ARBA" id="ARBA00023136"/>
    </source>
</evidence>
<dbReference type="GO" id="GO:0005506">
    <property type="term" value="F:iron ion binding"/>
    <property type="evidence" value="ECO:0007669"/>
    <property type="project" value="InterPro"/>
</dbReference>
<accession>A0A2B4S475</accession>
<keyword evidence="10 22" id="KW-0833">Ubl conjugation pathway</keyword>
<evidence type="ECO:0000256" key="20">
    <source>
        <dbReference type="ARBA" id="ARBA00037630"/>
    </source>
</evidence>
<dbReference type="InterPro" id="IPR059022">
    <property type="entry name" value="MINDY4_N"/>
</dbReference>
<evidence type="ECO:0000256" key="12">
    <source>
        <dbReference type="ARBA" id="ARBA00022807"/>
    </source>
</evidence>
<keyword evidence="19" id="KW-0472">Membrane</keyword>
<keyword evidence="26" id="KW-1185">Reference proteome</keyword>
<keyword evidence="15" id="KW-0560">Oxidoreductase</keyword>
<dbReference type="PRINTS" id="PR00463">
    <property type="entry name" value="EP450I"/>
</dbReference>
<evidence type="ECO:0000256" key="11">
    <source>
        <dbReference type="ARBA" id="ARBA00022801"/>
    </source>
</evidence>
<dbReference type="PANTHER" id="PTHR12473">
    <property type="entry name" value="UBIQUITIN CARBOXYL-TERMINAL HYDROLASE MINDY-4-RELATED"/>
    <property type="match status" value="1"/>
</dbReference>
<keyword evidence="17" id="KW-0503">Monooxygenase</keyword>
<dbReference type="GO" id="GO:0016829">
    <property type="term" value="F:lyase activity"/>
    <property type="evidence" value="ECO:0007669"/>
    <property type="project" value="UniProtKB-KW"/>
</dbReference>
<dbReference type="PRINTS" id="PR00385">
    <property type="entry name" value="P450"/>
</dbReference>
<evidence type="ECO:0000256" key="21">
    <source>
        <dbReference type="PIRSR" id="PIRSR602401-1"/>
    </source>
</evidence>
<dbReference type="Gene3D" id="1.10.630.10">
    <property type="entry name" value="Cytochrome P450"/>
    <property type="match status" value="1"/>
</dbReference>
<dbReference type="GO" id="GO:0020037">
    <property type="term" value="F:heme binding"/>
    <property type="evidence" value="ECO:0007669"/>
    <property type="project" value="InterPro"/>
</dbReference>
<comment type="subcellular location">
    <subcellularLocation>
        <location evidence="2">Endomembrane system</location>
        <topology evidence="2">Peripheral membrane protein</topology>
    </subcellularLocation>
    <subcellularLocation>
        <location evidence="4">Endoplasmic reticulum membrane</location>
    </subcellularLocation>
    <subcellularLocation>
        <location evidence="3">Microsome membrane</location>
    </subcellularLocation>
</comment>
<keyword evidence="18" id="KW-0446">Lipid-binding</keyword>
<evidence type="ECO:0000256" key="10">
    <source>
        <dbReference type="ARBA" id="ARBA00022786"/>
    </source>
</evidence>
<dbReference type="Pfam" id="PF13898">
    <property type="entry name" value="MINDY-3_4_CD"/>
    <property type="match status" value="2"/>
</dbReference>
<dbReference type="InterPro" id="IPR017972">
    <property type="entry name" value="Cyt_P450_CS"/>
</dbReference>
<protein>
    <recommendedName>
        <fullName evidence="22">Ubiquitin carboxyl-terminal hydrolase MINDY</fullName>
        <ecNumber evidence="22">3.4.19.12</ecNumber>
    </recommendedName>
</protein>
<dbReference type="PROSITE" id="PS00086">
    <property type="entry name" value="CYTOCHROME_P450"/>
    <property type="match status" value="1"/>
</dbReference>
<dbReference type="GO" id="GO:0006508">
    <property type="term" value="P:proteolysis"/>
    <property type="evidence" value="ECO:0007669"/>
    <property type="project" value="UniProtKB-KW"/>
</dbReference>
<evidence type="ECO:0000256" key="16">
    <source>
        <dbReference type="ARBA" id="ARBA00023004"/>
    </source>
</evidence>
<reference evidence="26" key="1">
    <citation type="journal article" date="2017" name="bioRxiv">
        <title>Comparative analysis of the genomes of Stylophora pistillata and Acropora digitifera provides evidence for extensive differences between species of corals.</title>
        <authorList>
            <person name="Voolstra C.R."/>
            <person name="Li Y."/>
            <person name="Liew Y.J."/>
            <person name="Baumgarten S."/>
            <person name="Zoccola D."/>
            <person name="Flot J.-F."/>
            <person name="Tambutte S."/>
            <person name="Allemand D."/>
            <person name="Aranda M."/>
        </authorList>
    </citation>
    <scope>NUCLEOTIDE SEQUENCE [LARGE SCALE GENOMIC DNA]</scope>
</reference>
<evidence type="ECO:0000256" key="9">
    <source>
        <dbReference type="ARBA" id="ARBA00022723"/>
    </source>
</evidence>
<comment type="cofactor">
    <cofactor evidence="21">
        <name>heme</name>
        <dbReference type="ChEBI" id="CHEBI:30413"/>
    </cofactor>
</comment>
<keyword evidence="16 21" id="KW-0408">Iron</keyword>
<dbReference type="Gene3D" id="1.20.960.40">
    <property type="match status" value="1"/>
</dbReference>
<dbReference type="GO" id="GO:0008610">
    <property type="term" value="P:lipid biosynthetic process"/>
    <property type="evidence" value="ECO:0007669"/>
    <property type="project" value="UniProtKB-ARBA"/>
</dbReference>
<proteinExistence type="inferred from homology"/>
<comment type="similarity">
    <text evidence="5">Belongs to the cytochrome P450 family.</text>
</comment>
<feature type="compositionally biased region" description="Basic and acidic residues" evidence="23">
    <location>
        <begin position="92"/>
        <end position="109"/>
    </location>
</feature>
<comment type="caution">
    <text evidence="25">The sequence shown here is derived from an EMBL/GenBank/DDBJ whole genome shotgun (WGS) entry which is preliminary data.</text>
</comment>
<dbReference type="InterPro" id="IPR039785">
    <property type="entry name" value="MINY3/4"/>
</dbReference>
<dbReference type="InterPro" id="IPR006594">
    <property type="entry name" value="LisH"/>
</dbReference>
<feature type="region of interest" description="Disordered" evidence="23">
    <location>
        <begin position="85"/>
        <end position="134"/>
    </location>
</feature>
<dbReference type="GO" id="GO:1990380">
    <property type="term" value="F:K48-linked deubiquitinase activity"/>
    <property type="evidence" value="ECO:0007669"/>
    <property type="project" value="UniProtKB-UniRule"/>
</dbReference>
<gene>
    <name evidence="25" type="primary">CYP17A1</name>
    <name evidence="25" type="ORF">AWC38_SpisGene12140</name>
</gene>
<feature type="compositionally biased region" description="Low complexity" evidence="23">
    <location>
        <begin position="193"/>
        <end position="202"/>
    </location>
</feature>
<dbReference type="InterPro" id="IPR036396">
    <property type="entry name" value="Cyt_P450_sf"/>
</dbReference>
<dbReference type="FunFam" id="1.10.630.10:FF:000049">
    <property type="entry name" value="steroid 21-hydroxylase isoform X1"/>
    <property type="match status" value="1"/>
</dbReference>
<feature type="domain" description="Deubiquitinating enzyme MINDY-3/4 conserved" evidence="24">
    <location>
        <begin position="299"/>
        <end position="663"/>
    </location>
</feature>
<evidence type="ECO:0000256" key="13">
    <source>
        <dbReference type="ARBA" id="ARBA00022824"/>
    </source>
</evidence>
<dbReference type="CDD" id="cd11027">
    <property type="entry name" value="CYP17A1-like"/>
    <property type="match status" value="1"/>
</dbReference>
<keyword evidence="25" id="KW-0456">Lyase</keyword>
<dbReference type="SMART" id="SM01174">
    <property type="entry name" value="DUF4205"/>
    <property type="match status" value="1"/>
</dbReference>
<evidence type="ECO:0000256" key="4">
    <source>
        <dbReference type="ARBA" id="ARBA00004586"/>
    </source>
</evidence>
<feature type="compositionally biased region" description="Polar residues" evidence="23">
    <location>
        <begin position="115"/>
        <end position="125"/>
    </location>
</feature>
<feature type="compositionally biased region" description="Low complexity" evidence="23">
    <location>
        <begin position="235"/>
        <end position="254"/>
    </location>
</feature>
<dbReference type="EC" id="3.4.19.12" evidence="22"/>
<evidence type="ECO:0000259" key="24">
    <source>
        <dbReference type="SMART" id="SM01174"/>
    </source>
</evidence>
<dbReference type="GO" id="GO:0004843">
    <property type="term" value="F:cysteine-type deubiquitinase activity"/>
    <property type="evidence" value="ECO:0007669"/>
    <property type="project" value="UniProtKB-UniRule"/>
</dbReference>
<evidence type="ECO:0000256" key="8">
    <source>
        <dbReference type="ARBA" id="ARBA00022670"/>
    </source>
</evidence>
<dbReference type="PROSITE" id="PS50896">
    <property type="entry name" value="LISH"/>
    <property type="match status" value="1"/>
</dbReference>
<organism evidence="25 26">
    <name type="scientific">Stylophora pistillata</name>
    <name type="common">Smooth cauliflower coral</name>
    <dbReference type="NCBI Taxonomy" id="50429"/>
    <lineage>
        <taxon>Eukaryota</taxon>
        <taxon>Metazoa</taxon>
        <taxon>Cnidaria</taxon>
        <taxon>Anthozoa</taxon>
        <taxon>Hexacorallia</taxon>
        <taxon>Scleractinia</taxon>
        <taxon>Astrocoeniina</taxon>
        <taxon>Pocilloporidae</taxon>
        <taxon>Stylophora</taxon>
    </lineage>
</organism>
<keyword evidence="13" id="KW-0256">Endoplasmic reticulum</keyword>
<comment type="function">
    <text evidence="22">Hydrolase that can remove 'Lys-48'-linked conjugated ubiquitin from proteins.</text>
</comment>
<comment type="function">
    <text evidence="20">Probable hydrolase that can remove 'Lys-48'-linked conjugated ubiquitin from proteins.</text>
</comment>
<comment type="similarity">
    <text evidence="6 22">Belongs to the MINDY deubiquitinase family. FAM188 subfamily.</text>
</comment>
<dbReference type="SMR" id="A0A2B4S475"/>
<dbReference type="EMBL" id="LSMT01000211">
    <property type="protein sequence ID" value="PFX23322.1"/>
    <property type="molecule type" value="Genomic_DNA"/>
</dbReference>
<evidence type="ECO:0000256" key="3">
    <source>
        <dbReference type="ARBA" id="ARBA00004524"/>
    </source>
</evidence>
<dbReference type="SUPFAM" id="SSF48264">
    <property type="entry name" value="Cytochrome P450"/>
    <property type="match status" value="1"/>
</dbReference>
<keyword evidence="9 21" id="KW-0479">Metal-binding</keyword>
<comment type="catalytic activity">
    <reaction evidence="1 22">
        <text>Thiol-dependent hydrolysis of ester, thioester, amide, peptide and isopeptide bonds formed by the C-terminal Gly of ubiquitin (a 76-residue protein attached to proteins as an intracellular targeting signal).</text>
        <dbReference type="EC" id="3.4.19.12"/>
    </reaction>
</comment>
<evidence type="ECO:0000256" key="5">
    <source>
        <dbReference type="ARBA" id="ARBA00010617"/>
    </source>
</evidence>
<evidence type="ECO:0000256" key="7">
    <source>
        <dbReference type="ARBA" id="ARBA00022617"/>
    </source>
</evidence>
<evidence type="ECO:0000256" key="22">
    <source>
        <dbReference type="RuleBase" id="RU367088"/>
    </source>
</evidence>
<keyword evidence="8 22" id="KW-0645">Protease</keyword>
<evidence type="ECO:0000256" key="6">
    <source>
        <dbReference type="ARBA" id="ARBA00011074"/>
    </source>
</evidence>
<evidence type="ECO:0000313" key="25">
    <source>
        <dbReference type="EMBL" id="PFX23322.1"/>
    </source>
</evidence>
<evidence type="ECO:0000256" key="14">
    <source>
        <dbReference type="ARBA" id="ARBA00022848"/>
    </source>
</evidence>
<evidence type="ECO:0000256" key="1">
    <source>
        <dbReference type="ARBA" id="ARBA00000707"/>
    </source>
</evidence>
<dbReference type="Proteomes" id="UP000225706">
    <property type="component" value="Unassembled WGS sequence"/>
</dbReference>
<dbReference type="Pfam" id="PF26038">
    <property type="entry name" value="Dimer_MINDY4_N"/>
    <property type="match status" value="1"/>
</dbReference>
<feature type="binding site" description="axial binding residue" evidence="21">
    <location>
        <position position="1089"/>
    </location>
    <ligand>
        <name>heme</name>
        <dbReference type="ChEBI" id="CHEBI:30413"/>
    </ligand>
    <ligandPart>
        <name>Fe</name>
        <dbReference type="ChEBI" id="CHEBI:18248"/>
    </ligandPart>
</feature>
<keyword evidence="14" id="KW-0492">Microsome</keyword>
<name>A0A2B4S475_STYPI</name>
<evidence type="ECO:0000256" key="15">
    <source>
        <dbReference type="ARBA" id="ARBA00023002"/>
    </source>
</evidence>
<keyword evidence="11 22" id="KW-0378">Hydrolase</keyword>
<keyword evidence="7 21" id="KW-0349">Heme</keyword>
<dbReference type="GO" id="GO:0005789">
    <property type="term" value="C:endoplasmic reticulum membrane"/>
    <property type="evidence" value="ECO:0007669"/>
    <property type="project" value="UniProtKB-SubCell"/>
</dbReference>
<dbReference type="InterPro" id="IPR002401">
    <property type="entry name" value="Cyt_P450_E_grp-I"/>
</dbReference>
<dbReference type="InterPro" id="IPR001128">
    <property type="entry name" value="Cyt_P450"/>
</dbReference>
<evidence type="ECO:0000256" key="17">
    <source>
        <dbReference type="ARBA" id="ARBA00023033"/>
    </source>
</evidence>
<feature type="compositionally biased region" description="Polar residues" evidence="23">
    <location>
        <begin position="174"/>
        <end position="191"/>
    </location>
</feature>
<evidence type="ECO:0000256" key="18">
    <source>
        <dbReference type="ARBA" id="ARBA00023121"/>
    </source>
</evidence>
<dbReference type="GO" id="GO:0071108">
    <property type="term" value="P:protein K48-linked deubiquitination"/>
    <property type="evidence" value="ECO:0007669"/>
    <property type="project" value="InterPro"/>
</dbReference>
<dbReference type="GO" id="GO:0008289">
    <property type="term" value="F:lipid binding"/>
    <property type="evidence" value="ECO:0007669"/>
    <property type="project" value="UniProtKB-KW"/>
</dbReference>
<dbReference type="GO" id="GO:0004509">
    <property type="term" value="F:steroid 21-monooxygenase activity"/>
    <property type="evidence" value="ECO:0007669"/>
    <property type="project" value="UniProtKB-ARBA"/>
</dbReference>
<evidence type="ECO:0000256" key="2">
    <source>
        <dbReference type="ARBA" id="ARBA00004184"/>
    </source>
</evidence>
<sequence length="1151" mass="128536">MSDAVISLTASLVREYLSRKGLKSTLQTLDEEMPRTDDSISNRAQLAKEMHIEKLMKKNKELPEPFRTMLEVMVKYIKEQGGLSSSSSVVADKVHERPRSSRGARKDTGNKALAQPSNSDITNQSEKLDDKDDRKGYDDLLKQLEKPARNIPATKPSLLTNDLRIKLNSDESHSTAGNTNTPVSTGSSGFSEPSMTTPSMSSDPKAKLKSKRRPNATGGPVISSGLAGKRDSRLRPGSGRLSSSLSGLNNGSLFGDDDESKEQNIAQNQKLDVQENHGRHFFKGIKEKYIEEELNKGLKNLIFGTATASFNPEWRNQSFSFCDLYQLEYGIVQLKGGPCGVLAAVQGFVLKHLLFGGKKGDTKKKLQPSSRERTKALTSALSEILWRAGDHKTATVALPTGGSNFFGAGRYKPDQLTEALVLHDFKSSESLQSFLAQNITQFESDKSSGCILLLYSVMLSRSIQKVILDMDEPTNTLMGAHGYCTQEMVNLIVTGKASSNTFDNIMEIDTGGAKKNVFKGIEKQSDIGLLSLFEHYKSCENVFKGIEKQSDIGLLSLFEHYKSCEVGVNFKSPKFPIWVICSESHFSVLFSVDRNLLDDWKFEKTFDLYYYDGLARQEEEIKLTIDTTRECPEYKDTDLVPPLEHCIRTSAIMLEGLAWVCLAVIIVKLIVDRFTATKNLPPGPFPFPILGNAHKLAADSRHVDLMKLEKHYGKVFRLYLGSQLVVVVSSGEALKEVLVTKSADFAGRPNLYTSQVYSKGKAIALADYSPEWRLHRKIAVSALKMYSNNRINQGSVINEEFDLLLKRIHARNGQSHDITREIRLAVTNVVCAVVFGSRFELDDPEFTKFLDITNALAKMVAAGSIVDVFPWLSWIPFKSLQNLREKCKERDELLGKIYGEHVEANRVLHPQDLTDSLLKARKDAEEESEVKGFLTDEHLIMTMSDIFVAGMETSASTLCWALIYLIHNPDVQQMLHQELDRIIGPDRLPELGDKKNLPYLEATITETLRISSLLPLSAPHKATVDTTLQGYSVPKGTTVLTNLWSIHHDPDTWDEPHSFRPERFLDENGNFAAPTFDRFLPFSAGRRACLGEPLARIELFLVLARLLHSFRFENPPGFDLPSVEPIVGIVLIPQPFKVCALKRRDVTLSKS</sequence>
<dbReference type="AlphaFoldDB" id="A0A2B4S475"/>
<keyword evidence="12 22" id="KW-0788">Thiol protease</keyword>